<organism evidence="2 3">
    <name type="scientific">Mycobacterium branderi</name>
    <dbReference type="NCBI Taxonomy" id="43348"/>
    <lineage>
        <taxon>Bacteria</taxon>
        <taxon>Bacillati</taxon>
        <taxon>Actinomycetota</taxon>
        <taxon>Actinomycetes</taxon>
        <taxon>Mycobacteriales</taxon>
        <taxon>Mycobacteriaceae</taxon>
        <taxon>Mycobacterium</taxon>
    </lineage>
</organism>
<evidence type="ECO:0000313" key="3">
    <source>
        <dbReference type="Proteomes" id="UP000467379"/>
    </source>
</evidence>
<gene>
    <name evidence="2" type="ORF">MBRA_56020</name>
</gene>
<keyword evidence="2" id="KW-0614">Plasmid</keyword>
<name>A0ABM7KW35_9MYCO</name>
<sequence>MRSVLFQVSEASERRTLTTVGAAMALCAVAVWGLLSVANPFSGRAGDRLSVAIHTPYVGQGVAKGTAVVLHGVKVGEVTAISSLPQGGVRVDTDLQKGPTAGLTDALGIDFQPINYFGVSGINLIAGQGGHPLLDGTQINIEPKGNFTLQALLSRLGSLSTGALTTRLIEVVDKATRYTDALDPLTETLLIAANAVADTQTVRTAQLLTNATGLSVAFPSFVNALTDVGAASVNGTNYANYGTWNVDDDTFKRVFVPYMDEASVGLFGAFGRLERTHVGDLLPLIGSVKLLTDVVPPLIRPEGIAETLVELRSRLEKMYVGTPEQRALQVRIILDSLPGVAAPLAAVGGGR</sequence>
<reference evidence="2 3" key="1">
    <citation type="journal article" date="2019" name="Emerg. Microbes Infect.">
        <title>Comprehensive subspecies identification of 175 nontuberculous mycobacteria species based on 7547 genomic profiles.</title>
        <authorList>
            <person name="Matsumoto Y."/>
            <person name="Kinjo T."/>
            <person name="Motooka D."/>
            <person name="Nabeya D."/>
            <person name="Jung N."/>
            <person name="Uechi K."/>
            <person name="Horii T."/>
            <person name="Iida T."/>
            <person name="Fujita J."/>
            <person name="Nakamura S."/>
        </authorList>
    </citation>
    <scope>NUCLEOTIDE SEQUENCE [LARGE SCALE GENOMIC DNA]</scope>
    <source>
        <strain evidence="2 3">JCM 12687</strain>
        <plasmid evidence="2">pJCM12687</plasmid>
    </source>
</reference>
<keyword evidence="1" id="KW-0472">Membrane</keyword>
<keyword evidence="1" id="KW-1133">Transmembrane helix</keyword>
<keyword evidence="1" id="KW-0812">Transmembrane</keyword>
<protein>
    <recommendedName>
        <fullName evidence="4">Mce family protein</fullName>
    </recommendedName>
</protein>
<accession>A0ABM7KW35</accession>
<feature type="transmembrane region" description="Helical" evidence="1">
    <location>
        <begin position="20"/>
        <end position="38"/>
    </location>
</feature>
<keyword evidence="3" id="KW-1185">Reference proteome</keyword>
<evidence type="ECO:0000256" key="1">
    <source>
        <dbReference type="SAM" id="Phobius"/>
    </source>
</evidence>
<evidence type="ECO:0000313" key="2">
    <source>
        <dbReference type="EMBL" id="BBZ15407.1"/>
    </source>
</evidence>
<dbReference type="EMBL" id="AP022607">
    <property type="protein sequence ID" value="BBZ15407.1"/>
    <property type="molecule type" value="Genomic_DNA"/>
</dbReference>
<geneLocation type="plasmid" evidence="2 3">
    <name>pJCM12687</name>
</geneLocation>
<dbReference type="Proteomes" id="UP000467379">
    <property type="component" value="Plasmid pJCM12687"/>
</dbReference>
<evidence type="ECO:0008006" key="4">
    <source>
        <dbReference type="Google" id="ProtNLM"/>
    </source>
</evidence>
<proteinExistence type="predicted"/>